<dbReference type="NCBIfam" id="TIGR03625">
    <property type="entry name" value="L3_bact"/>
    <property type="match status" value="1"/>
</dbReference>
<comment type="subunit">
    <text evidence="7 9">Part of the 50S ribosomal subunit. Forms a cluster with proteins L14 and L19.</text>
</comment>
<evidence type="ECO:0000256" key="1">
    <source>
        <dbReference type="ARBA" id="ARBA00006540"/>
    </source>
</evidence>
<evidence type="ECO:0000256" key="2">
    <source>
        <dbReference type="ARBA" id="ARBA00022730"/>
    </source>
</evidence>
<dbReference type="SUPFAM" id="SSF50447">
    <property type="entry name" value="Translation proteins"/>
    <property type="match status" value="1"/>
</dbReference>
<proteinExistence type="inferred from homology"/>
<reference evidence="11 12" key="1">
    <citation type="submission" date="2016-10" db="EMBL/GenBank/DDBJ databases">
        <authorList>
            <person name="de Groot N.N."/>
        </authorList>
    </citation>
    <scope>NUCLEOTIDE SEQUENCE [LARGE SCALE GENOMIC DNA]</scope>
    <source>
        <strain evidence="11 12">CCM7597</strain>
    </source>
</reference>
<dbReference type="FunFam" id="2.40.30.10:FF:000004">
    <property type="entry name" value="50S ribosomal protein L3"/>
    <property type="match status" value="1"/>
</dbReference>
<evidence type="ECO:0000313" key="11">
    <source>
        <dbReference type="EMBL" id="SEB18916.1"/>
    </source>
</evidence>
<dbReference type="STRING" id="571932.SAMN05421743_12535"/>
<dbReference type="PANTHER" id="PTHR11229">
    <property type="entry name" value="50S RIBOSOMAL PROTEIN L3"/>
    <property type="match status" value="1"/>
</dbReference>
<comment type="similarity">
    <text evidence="1 7 8">Belongs to the universal ribosomal protein uL3 family.</text>
</comment>
<accession>A0A1H4HB78</accession>
<dbReference type="PROSITE" id="PS00474">
    <property type="entry name" value="RIBOSOMAL_L3"/>
    <property type="match status" value="1"/>
</dbReference>
<evidence type="ECO:0000256" key="8">
    <source>
        <dbReference type="RuleBase" id="RU003905"/>
    </source>
</evidence>
<dbReference type="GO" id="GO:0003735">
    <property type="term" value="F:structural constituent of ribosome"/>
    <property type="evidence" value="ECO:0007669"/>
    <property type="project" value="UniProtKB-UniRule"/>
</dbReference>
<name>A0A1H4HB78_9BACI</name>
<evidence type="ECO:0000256" key="5">
    <source>
        <dbReference type="ARBA" id="ARBA00023274"/>
    </source>
</evidence>
<protein>
    <recommendedName>
        <fullName evidence="6 7">Large ribosomal subunit protein uL3</fullName>
    </recommendedName>
</protein>
<dbReference type="InterPro" id="IPR019926">
    <property type="entry name" value="Ribosomal_uL3_CS"/>
</dbReference>
<dbReference type="PANTHER" id="PTHR11229:SF16">
    <property type="entry name" value="LARGE RIBOSOMAL SUBUNIT PROTEIN UL3C"/>
    <property type="match status" value="1"/>
</dbReference>
<evidence type="ECO:0000256" key="3">
    <source>
        <dbReference type="ARBA" id="ARBA00022884"/>
    </source>
</evidence>
<gene>
    <name evidence="7" type="primary">rplC</name>
    <name evidence="11" type="ORF">SAMN05421743_12535</name>
</gene>
<dbReference type="EMBL" id="FNQR01000025">
    <property type="protein sequence ID" value="SEB18916.1"/>
    <property type="molecule type" value="Genomic_DNA"/>
</dbReference>
<keyword evidence="2 7" id="KW-0699">rRNA-binding</keyword>
<evidence type="ECO:0000313" key="12">
    <source>
        <dbReference type="Proteomes" id="UP000198584"/>
    </source>
</evidence>
<keyword evidence="5 7" id="KW-0687">Ribonucleoprotein</keyword>
<dbReference type="OrthoDB" id="9806135at2"/>
<dbReference type="AlphaFoldDB" id="A0A1H4HB78"/>
<sequence>MAKGILGRKVGMTQVFSENGELIPVTVVQAEPNVVLQKKTMENDGYESLQLGFADQKKNRVNKAGQGHADKANTTPKRYVREIRNVNLDDYEVGQEVKVDIFEAGDIIDVTGTSKGKGFQGAIKRHNQSRGPMTHGSRYHRRPGAMGVIDPMRVFKGKNLPGQMGNEQVTLQNLEVVQVDVDRNLLLIKGNVPGPKKSYVKISSAIKASK</sequence>
<dbReference type="FunFam" id="3.30.160.810:FF:000002">
    <property type="entry name" value="50S ribosomal protein L3"/>
    <property type="match status" value="1"/>
</dbReference>
<evidence type="ECO:0000256" key="9">
    <source>
        <dbReference type="RuleBase" id="RU003906"/>
    </source>
</evidence>
<evidence type="ECO:0000256" key="10">
    <source>
        <dbReference type="SAM" id="MobiDB-lite"/>
    </source>
</evidence>
<dbReference type="InterPro" id="IPR009000">
    <property type="entry name" value="Transl_B-barrel_sf"/>
</dbReference>
<organism evidence="11 12">
    <name type="scientific">Thalassobacillus cyri</name>
    <dbReference type="NCBI Taxonomy" id="571932"/>
    <lineage>
        <taxon>Bacteria</taxon>
        <taxon>Bacillati</taxon>
        <taxon>Bacillota</taxon>
        <taxon>Bacilli</taxon>
        <taxon>Bacillales</taxon>
        <taxon>Bacillaceae</taxon>
        <taxon>Thalassobacillus</taxon>
    </lineage>
</organism>
<dbReference type="Proteomes" id="UP000198584">
    <property type="component" value="Unassembled WGS sequence"/>
</dbReference>
<comment type="function">
    <text evidence="7 9">One of the primary rRNA binding proteins, it binds directly near the 3'-end of the 23S rRNA, where it nucleates assembly of the 50S subunit.</text>
</comment>
<dbReference type="HAMAP" id="MF_01325_B">
    <property type="entry name" value="Ribosomal_uL3_B"/>
    <property type="match status" value="1"/>
</dbReference>
<keyword evidence="12" id="KW-1185">Reference proteome</keyword>
<evidence type="ECO:0000256" key="6">
    <source>
        <dbReference type="ARBA" id="ARBA00035243"/>
    </source>
</evidence>
<feature type="region of interest" description="Disordered" evidence="10">
    <location>
        <begin position="118"/>
        <end position="144"/>
    </location>
</feature>
<dbReference type="GO" id="GO:0022625">
    <property type="term" value="C:cytosolic large ribosomal subunit"/>
    <property type="evidence" value="ECO:0007669"/>
    <property type="project" value="TreeGrafter"/>
</dbReference>
<evidence type="ECO:0000256" key="4">
    <source>
        <dbReference type="ARBA" id="ARBA00022980"/>
    </source>
</evidence>
<dbReference type="Gene3D" id="2.40.30.10">
    <property type="entry name" value="Translation factors"/>
    <property type="match status" value="1"/>
</dbReference>
<dbReference type="Pfam" id="PF00297">
    <property type="entry name" value="Ribosomal_L3"/>
    <property type="match status" value="1"/>
</dbReference>
<dbReference type="GO" id="GO:0019843">
    <property type="term" value="F:rRNA binding"/>
    <property type="evidence" value="ECO:0007669"/>
    <property type="project" value="UniProtKB-UniRule"/>
</dbReference>
<dbReference type="GO" id="GO:0006412">
    <property type="term" value="P:translation"/>
    <property type="evidence" value="ECO:0007669"/>
    <property type="project" value="UniProtKB-UniRule"/>
</dbReference>
<keyword evidence="3 7" id="KW-0694">RNA-binding</keyword>
<keyword evidence="4 7" id="KW-0689">Ribosomal protein</keyword>
<evidence type="ECO:0000256" key="7">
    <source>
        <dbReference type="HAMAP-Rule" id="MF_01325"/>
    </source>
</evidence>
<dbReference type="InterPro" id="IPR000597">
    <property type="entry name" value="Ribosomal_uL3"/>
</dbReference>
<dbReference type="RefSeq" id="WP_028781713.1">
    <property type="nucleotide sequence ID" value="NZ_FNQR01000025.1"/>
</dbReference>
<dbReference type="InterPro" id="IPR019927">
    <property type="entry name" value="Ribosomal_uL3_bac/org-type"/>
</dbReference>
<dbReference type="Gene3D" id="3.30.160.810">
    <property type="match status" value="1"/>
</dbReference>